<dbReference type="SUPFAM" id="SSF53756">
    <property type="entry name" value="UDP-Glycosyltransferase/glycogen phosphorylase"/>
    <property type="match status" value="1"/>
</dbReference>
<dbReference type="Proteomes" id="UP000006222">
    <property type="component" value="Unassembled WGS sequence"/>
</dbReference>
<dbReference type="CDD" id="cd03801">
    <property type="entry name" value="GT4_PimA-like"/>
    <property type="match status" value="1"/>
</dbReference>
<dbReference type="PANTHER" id="PTHR45947">
    <property type="entry name" value="SULFOQUINOVOSYL TRANSFERASE SQD2"/>
    <property type="match status" value="1"/>
</dbReference>
<name>F2AXP8_RHOBT</name>
<reference evidence="3 4" key="1">
    <citation type="journal article" date="2013" name="Mar. Genomics">
        <title>Expression of sulfatases in Rhodopirellula baltica and the diversity of sulfatases in the genus Rhodopirellula.</title>
        <authorList>
            <person name="Wegner C.E."/>
            <person name="Richter-Heitmann T."/>
            <person name="Klindworth A."/>
            <person name="Klockow C."/>
            <person name="Richter M."/>
            <person name="Achstetter T."/>
            <person name="Glockner F.O."/>
            <person name="Harder J."/>
        </authorList>
    </citation>
    <scope>NUCLEOTIDE SEQUENCE [LARGE SCALE GENOMIC DNA]</scope>
    <source>
        <strain evidence="3 4">WH47</strain>
    </source>
</reference>
<gene>
    <name evidence="3" type="ORF">RBWH47_00476</name>
</gene>
<dbReference type="InterPro" id="IPR028098">
    <property type="entry name" value="Glyco_trans_4-like_N"/>
</dbReference>
<dbReference type="Pfam" id="PF13579">
    <property type="entry name" value="Glyco_trans_4_4"/>
    <property type="match status" value="1"/>
</dbReference>
<evidence type="ECO:0000313" key="4">
    <source>
        <dbReference type="Proteomes" id="UP000006222"/>
    </source>
</evidence>
<dbReference type="Gene3D" id="3.40.50.2000">
    <property type="entry name" value="Glycogen Phosphorylase B"/>
    <property type="match status" value="2"/>
</dbReference>
<dbReference type="RefSeq" id="WP_007328408.1">
    <property type="nucleotide sequence ID" value="NZ_AFAR01000220.1"/>
</dbReference>
<dbReference type="InterPro" id="IPR050194">
    <property type="entry name" value="Glycosyltransferase_grp1"/>
</dbReference>
<dbReference type="AlphaFoldDB" id="F2AXP8"/>
<evidence type="ECO:0000259" key="2">
    <source>
        <dbReference type="Pfam" id="PF13579"/>
    </source>
</evidence>
<organism evidence="3 4">
    <name type="scientific">Rhodopirellula baltica WH47</name>
    <dbReference type="NCBI Taxonomy" id="991778"/>
    <lineage>
        <taxon>Bacteria</taxon>
        <taxon>Pseudomonadati</taxon>
        <taxon>Planctomycetota</taxon>
        <taxon>Planctomycetia</taxon>
        <taxon>Pirellulales</taxon>
        <taxon>Pirellulaceae</taxon>
        <taxon>Rhodopirellula</taxon>
    </lineage>
</organism>
<feature type="compositionally biased region" description="Polar residues" evidence="1">
    <location>
        <begin position="9"/>
        <end position="18"/>
    </location>
</feature>
<dbReference type="GO" id="GO:0016757">
    <property type="term" value="F:glycosyltransferase activity"/>
    <property type="evidence" value="ECO:0007669"/>
    <property type="project" value="TreeGrafter"/>
</dbReference>
<protein>
    <submittedName>
        <fullName evidence="3">Hexosyltransferase</fullName>
    </submittedName>
</protein>
<keyword evidence="3" id="KW-0808">Transferase</keyword>
<dbReference type="PANTHER" id="PTHR45947:SF3">
    <property type="entry name" value="SULFOQUINOVOSYL TRANSFERASE SQD2"/>
    <property type="match status" value="1"/>
</dbReference>
<proteinExistence type="predicted"/>
<sequence>MSAVLPANPESNESSQASPLVGSSGDDSTARDGSVVTETKGKSVGDGSPLDAKVVFLTHYIPLYQVRVLQEITKRIRDFQILLSTPIEPNRNFRLDWSGLNVEVQKTVTLRRRWRHAKAGFDDQLFVHVPYDTLKQLKRIRPDVVVSHELGARSLAAARYCRRSGARLVLATFMSEHTEQGRGRLRNWARRRLIRSADAITYNGPSCREVLLSLGAKEEQLFHLPYAADDRTTSRETRRPPESEVRRRLLCIGQLSQRKGVLPLVRQASDFCAANNEALEITFVGDGACRSELETLASGGIADEHGSIDSRLKIHLLGNRPAAELPELMRDHGAIVAPTLADEWLLVTNEGMHAGMPIIGSIYAQSVTTLIKNGRNGWQYDPLSHGAPNMEKNSCESGSSDSSQTTLDLSGALRGYLAADNKTIAEMRENARHDIQDYTPARSANGAIAAIRSALNQRDAGPTGKPAR</sequence>
<evidence type="ECO:0000313" key="3">
    <source>
        <dbReference type="EMBL" id="EGF25594.1"/>
    </source>
</evidence>
<feature type="compositionally biased region" description="Low complexity" evidence="1">
    <location>
        <begin position="397"/>
        <end position="406"/>
    </location>
</feature>
<dbReference type="PATRIC" id="fig|991778.3.peg.4766"/>
<accession>F2AXP8</accession>
<dbReference type="Pfam" id="PF13692">
    <property type="entry name" value="Glyco_trans_1_4"/>
    <property type="match status" value="1"/>
</dbReference>
<dbReference type="EMBL" id="AFAR01000220">
    <property type="protein sequence ID" value="EGF25594.1"/>
    <property type="molecule type" value="Genomic_DNA"/>
</dbReference>
<feature type="region of interest" description="Disordered" evidence="1">
    <location>
        <begin position="1"/>
        <end position="45"/>
    </location>
</feature>
<comment type="caution">
    <text evidence="3">The sequence shown here is derived from an EMBL/GenBank/DDBJ whole genome shotgun (WGS) entry which is preliminary data.</text>
</comment>
<evidence type="ECO:0000256" key="1">
    <source>
        <dbReference type="SAM" id="MobiDB-lite"/>
    </source>
</evidence>
<feature type="region of interest" description="Disordered" evidence="1">
    <location>
        <begin position="385"/>
        <end position="406"/>
    </location>
</feature>
<feature type="domain" description="Glycosyltransferase subfamily 4-like N-terminal" evidence="2">
    <location>
        <begin position="85"/>
        <end position="226"/>
    </location>
</feature>